<dbReference type="Gene3D" id="4.10.75.10">
    <property type="entry name" value="Elafin-like"/>
    <property type="match status" value="1"/>
</dbReference>
<dbReference type="Pfam" id="PF00095">
    <property type="entry name" value="WAP"/>
    <property type="match status" value="1"/>
</dbReference>
<name>D3DMA6_DASNO</name>
<feature type="chain" id="PRO_5003042130" evidence="2">
    <location>
        <begin position="23"/>
        <end position="114"/>
    </location>
</feature>
<dbReference type="PRINTS" id="PR00003">
    <property type="entry name" value="4DISULPHCORE"/>
</dbReference>
<dbReference type="EMBL" id="BR000323">
    <property type="protein sequence ID" value="FAA00657.1"/>
    <property type="molecule type" value="Genomic_DNA"/>
</dbReference>
<dbReference type="SMART" id="SM00217">
    <property type="entry name" value="WAP"/>
    <property type="match status" value="1"/>
</dbReference>
<dbReference type="InterPro" id="IPR036645">
    <property type="entry name" value="Elafin-like_sf"/>
</dbReference>
<dbReference type="GO" id="GO:0005576">
    <property type="term" value="C:extracellular region"/>
    <property type="evidence" value="ECO:0007669"/>
    <property type="project" value="InterPro"/>
</dbReference>
<dbReference type="SUPFAM" id="SSF57256">
    <property type="entry name" value="Elafin-like"/>
    <property type="match status" value="1"/>
</dbReference>
<feature type="region of interest" description="Disordered" evidence="1">
    <location>
        <begin position="42"/>
        <end position="69"/>
    </location>
</feature>
<feature type="signal peptide" evidence="2">
    <location>
        <begin position="1"/>
        <end position="22"/>
    </location>
</feature>
<protein>
    <submittedName>
        <fullName evidence="4">Trappin-13</fullName>
    </submittedName>
</protein>
<dbReference type="GO" id="GO:0030414">
    <property type="term" value="F:peptidase inhibitor activity"/>
    <property type="evidence" value="ECO:0007669"/>
    <property type="project" value="InterPro"/>
</dbReference>
<reference evidence="4" key="1">
    <citation type="journal article" date="2010" name="BMC Evol. Biol.">
        <title>Evolution of trappin genes in mammals.</title>
        <authorList>
            <person name="Kato A."/>
            <person name="Rooney A.P."/>
            <person name="Furutani Y."/>
            <person name="Hirose S."/>
        </authorList>
    </citation>
    <scope>NUCLEOTIDE SEQUENCE</scope>
</reference>
<dbReference type="InterPro" id="IPR008197">
    <property type="entry name" value="WAP_dom"/>
</dbReference>
<dbReference type="AlphaFoldDB" id="D3DMA6"/>
<sequence>MRFQGVLVVSALLVLGLLMVEAAVMKGQDTADDPALVKGQDSVQGQVPAKGHGPVKVQDVGKSPRAQKPGKCPNISIACFAPNTNQCRGDFSCPGTEKCCYTGGSCGYMCLEPQ</sequence>
<feature type="domain" description="WAP" evidence="3">
    <location>
        <begin position="65"/>
        <end position="114"/>
    </location>
</feature>
<evidence type="ECO:0000313" key="4">
    <source>
        <dbReference type="EMBL" id="FAA00657.1"/>
    </source>
</evidence>
<evidence type="ECO:0000259" key="3">
    <source>
        <dbReference type="PROSITE" id="PS51390"/>
    </source>
</evidence>
<dbReference type="CDD" id="cd00199">
    <property type="entry name" value="WAP"/>
    <property type="match status" value="1"/>
</dbReference>
<evidence type="ECO:0000256" key="1">
    <source>
        <dbReference type="SAM" id="MobiDB-lite"/>
    </source>
</evidence>
<organism evidence="4">
    <name type="scientific">Dasypus novemcinctus</name>
    <name type="common">Nine-banded armadillo</name>
    <dbReference type="NCBI Taxonomy" id="9361"/>
    <lineage>
        <taxon>Eukaryota</taxon>
        <taxon>Metazoa</taxon>
        <taxon>Chordata</taxon>
        <taxon>Craniata</taxon>
        <taxon>Vertebrata</taxon>
        <taxon>Euteleostomi</taxon>
        <taxon>Mammalia</taxon>
        <taxon>Eutheria</taxon>
        <taxon>Xenarthra</taxon>
        <taxon>Cingulata</taxon>
        <taxon>Dasypodidae</taxon>
        <taxon>Dasypus</taxon>
    </lineage>
</organism>
<dbReference type="PROSITE" id="PS51390">
    <property type="entry name" value="WAP"/>
    <property type="match status" value="1"/>
</dbReference>
<keyword evidence="2" id="KW-0732">Signal</keyword>
<evidence type="ECO:0000256" key="2">
    <source>
        <dbReference type="SAM" id="SignalP"/>
    </source>
</evidence>
<proteinExistence type="predicted"/>
<accession>D3DMA6</accession>